<keyword evidence="5" id="KW-1185">Reference proteome</keyword>
<dbReference type="InterPro" id="IPR017871">
    <property type="entry name" value="ABC_transporter-like_CS"/>
</dbReference>
<name>A0A1H3F9C6_EUBBA</name>
<dbReference type="AlphaFoldDB" id="A0A1H3F9C6"/>
<keyword evidence="2 4" id="KW-0067">ATP-binding</keyword>
<keyword evidence="1" id="KW-0547">Nucleotide-binding</keyword>
<proteinExistence type="predicted"/>
<gene>
    <name evidence="4" type="ORF">SAMN04488579_10964</name>
</gene>
<dbReference type="OrthoDB" id="9776369at2"/>
<evidence type="ECO:0000259" key="3">
    <source>
        <dbReference type="PROSITE" id="PS50893"/>
    </source>
</evidence>
<dbReference type="STRING" id="1528.SAMN04488579_10964"/>
<dbReference type="RefSeq" id="WP_090244907.1">
    <property type="nucleotide sequence ID" value="NZ_FNOU01000009.1"/>
</dbReference>
<dbReference type="InterPro" id="IPR003439">
    <property type="entry name" value="ABC_transporter-like_ATP-bd"/>
</dbReference>
<sequence length="266" mass="28940">MPEHITPRIAMEHIHKTFNPGSVNEVTVFDDFNLTIPHGQFVTVVGSNGSGKTTMLNLLCGSIPVDSGKMIVDGVDITNIPEYKRSTTIGRVYQDPSKGTCASMTILENMALADNKGKGFGLGLGVDKRRKDFYRSQLTLLGMGLEDKLAVSVGALSGGQRQALALLLATMTPLDLLILDEHTAALDPASSETVMALTDRFVKEKGLTTLMVTHNLKFAVNYGNRLLMMYRGQAILDLFGEARRNVSVKDLTDKFTSISIEDGNNM</sequence>
<dbReference type="GO" id="GO:0016887">
    <property type="term" value="F:ATP hydrolysis activity"/>
    <property type="evidence" value="ECO:0007669"/>
    <property type="project" value="InterPro"/>
</dbReference>
<dbReference type="PROSITE" id="PS00211">
    <property type="entry name" value="ABC_TRANSPORTER_1"/>
    <property type="match status" value="1"/>
</dbReference>
<dbReference type="SUPFAM" id="SSF52540">
    <property type="entry name" value="P-loop containing nucleoside triphosphate hydrolases"/>
    <property type="match status" value="1"/>
</dbReference>
<evidence type="ECO:0000313" key="4">
    <source>
        <dbReference type="EMBL" id="SDX86804.1"/>
    </source>
</evidence>
<dbReference type="InterPro" id="IPR015854">
    <property type="entry name" value="ABC_transpr_LolD-like"/>
</dbReference>
<dbReference type="InterPro" id="IPR027417">
    <property type="entry name" value="P-loop_NTPase"/>
</dbReference>
<dbReference type="SMART" id="SM00382">
    <property type="entry name" value="AAA"/>
    <property type="match status" value="1"/>
</dbReference>
<dbReference type="PANTHER" id="PTHR24220">
    <property type="entry name" value="IMPORT ATP-BINDING PROTEIN"/>
    <property type="match status" value="1"/>
</dbReference>
<reference evidence="5" key="1">
    <citation type="submission" date="2016-10" db="EMBL/GenBank/DDBJ databases">
        <authorList>
            <person name="Varghese N."/>
            <person name="Submissions S."/>
        </authorList>
    </citation>
    <scope>NUCLEOTIDE SEQUENCE [LARGE SCALE GENOMIC DNA]</scope>
    <source>
        <strain evidence="5">VPI 5359</strain>
    </source>
</reference>
<dbReference type="Proteomes" id="UP000199652">
    <property type="component" value="Unassembled WGS sequence"/>
</dbReference>
<evidence type="ECO:0000313" key="5">
    <source>
        <dbReference type="Proteomes" id="UP000199652"/>
    </source>
</evidence>
<evidence type="ECO:0000256" key="1">
    <source>
        <dbReference type="ARBA" id="ARBA00022741"/>
    </source>
</evidence>
<accession>A0A1H3F9C6</accession>
<dbReference type="EMBL" id="FNOU01000009">
    <property type="protein sequence ID" value="SDX86804.1"/>
    <property type="molecule type" value="Genomic_DNA"/>
</dbReference>
<feature type="domain" description="ABC transporter" evidence="3">
    <location>
        <begin position="9"/>
        <end position="256"/>
    </location>
</feature>
<dbReference type="PANTHER" id="PTHR24220:SF692">
    <property type="entry name" value="ABC TRANSPORTER DOMAIN-CONTAINING PROTEIN"/>
    <property type="match status" value="1"/>
</dbReference>
<dbReference type="PROSITE" id="PS50893">
    <property type="entry name" value="ABC_TRANSPORTER_2"/>
    <property type="match status" value="1"/>
</dbReference>
<protein>
    <submittedName>
        <fullName evidence="4">Putative ABC transport system ATP-binding protein</fullName>
    </submittedName>
</protein>
<evidence type="ECO:0000256" key="2">
    <source>
        <dbReference type="ARBA" id="ARBA00022840"/>
    </source>
</evidence>
<organism evidence="4 5">
    <name type="scientific">Eubacterium barkeri</name>
    <name type="common">Clostridium barkeri</name>
    <dbReference type="NCBI Taxonomy" id="1528"/>
    <lineage>
        <taxon>Bacteria</taxon>
        <taxon>Bacillati</taxon>
        <taxon>Bacillota</taxon>
        <taxon>Clostridia</taxon>
        <taxon>Eubacteriales</taxon>
        <taxon>Eubacteriaceae</taxon>
        <taxon>Eubacterium</taxon>
    </lineage>
</organism>
<dbReference type="Pfam" id="PF00005">
    <property type="entry name" value="ABC_tran"/>
    <property type="match status" value="1"/>
</dbReference>
<dbReference type="GO" id="GO:0005886">
    <property type="term" value="C:plasma membrane"/>
    <property type="evidence" value="ECO:0007669"/>
    <property type="project" value="TreeGrafter"/>
</dbReference>
<dbReference type="GO" id="GO:0022857">
    <property type="term" value="F:transmembrane transporter activity"/>
    <property type="evidence" value="ECO:0007669"/>
    <property type="project" value="TreeGrafter"/>
</dbReference>
<dbReference type="Gene3D" id="3.40.50.300">
    <property type="entry name" value="P-loop containing nucleotide triphosphate hydrolases"/>
    <property type="match status" value="1"/>
</dbReference>
<dbReference type="InterPro" id="IPR003593">
    <property type="entry name" value="AAA+_ATPase"/>
</dbReference>
<dbReference type="GO" id="GO:0005524">
    <property type="term" value="F:ATP binding"/>
    <property type="evidence" value="ECO:0007669"/>
    <property type="project" value="UniProtKB-KW"/>
</dbReference>